<feature type="domain" description="Amidase" evidence="3">
    <location>
        <begin position="31"/>
        <end position="447"/>
    </location>
</feature>
<dbReference type="InterPro" id="IPR036928">
    <property type="entry name" value="AS_sf"/>
</dbReference>
<reference evidence="4" key="1">
    <citation type="submission" date="2020-12" db="EMBL/GenBank/DDBJ databases">
        <title>Bacterial taxonomy.</title>
        <authorList>
            <person name="Pan X."/>
        </authorList>
    </citation>
    <scope>NUCLEOTIDE SEQUENCE</scope>
    <source>
        <strain evidence="4">B2012</strain>
    </source>
</reference>
<dbReference type="GO" id="GO:0003824">
    <property type="term" value="F:catalytic activity"/>
    <property type="evidence" value="ECO:0007669"/>
    <property type="project" value="InterPro"/>
</dbReference>
<comment type="caution">
    <text evidence="4">The sequence shown here is derived from an EMBL/GenBank/DDBJ whole genome shotgun (WGS) entry which is preliminary data.</text>
</comment>
<dbReference type="InterPro" id="IPR000120">
    <property type="entry name" value="Amidase"/>
</dbReference>
<protein>
    <recommendedName>
        <fullName evidence="2">Indoleacetamide hydrolase</fullName>
    </recommendedName>
</protein>
<organism evidence="4 5">
    <name type="scientific">Acuticoccus mangrovi</name>
    <dbReference type="NCBI Taxonomy" id="2796142"/>
    <lineage>
        <taxon>Bacteria</taxon>
        <taxon>Pseudomonadati</taxon>
        <taxon>Pseudomonadota</taxon>
        <taxon>Alphaproteobacteria</taxon>
        <taxon>Hyphomicrobiales</taxon>
        <taxon>Amorphaceae</taxon>
        <taxon>Acuticoccus</taxon>
    </lineage>
</organism>
<dbReference type="AlphaFoldDB" id="A0A934MJA6"/>
<evidence type="ECO:0000256" key="1">
    <source>
        <dbReference type="ARBA" id="ARBA00003871"/>
    </source>
</evidence>
<proteinExistence type="predicted"/>
<dbReference type="InterPro" id="IPR020556">
    <property type="entry name" value="Amidase_CS"/>
</dbReference>
<dbReference type="RefSeq" id="WP_198883994.1">
    <property type="nucleotide sequence ID" value="NZ_JAEKJA010000023.1"/>
</dbReference>
<evidence type="ECO:0000256" key="2">
    <source>
        <dbReference type="ARBA" id="ARBA00021874"/>
    </source>
</evidence>
<dbReference type="Gene3D" id="3.90.1300.10">
    <property type="entry name" value="Amidase signature (AS) domain"/>
    <property type="match status" value="1"/>
</dbReference>
<dbReference type="SUPFAM" id="SSF75304">
    <property type="entry name" value="Amidase signature (AS) enzymes"/>
    <property type="match status" value="1"/>
</dbReference>
<sequence length="471" mass="48544">MISIGAGDAPFLSLTAARAALEAGALDPERLVEECLARIEAYEPAINAFIAVRAEGARRDARRAARERRSGDPVGALHGLPIAIKDLFTTRERATTFGSPHFIKGPAGADAAVVERLEAAGAIIIGYTNLDEFAFGSFNANPHFGQVHNPWALDRHAGGSSGGSAAAVAAGFALAAIGTDTGVSIRQPAAVTGLVGLKPTFGLVSRYGAMPLSETLDHVGPMTRTVGDAALLLSVLGGLDARDPASRAPAGWQAGFAPRSSLDGVRVGVPRHFFFDGCEAEVRAAFDAAIEVLGALGARVDPIELAGMEALNGAQSVIAQAEAAAFHAEAHAARPETFGPSVRDFIARGGRHGPAEIARAHADIERITAELAPVFASVDVIATPTTPHRASPIADGPEPGDALRWRYTGPFTALGWPAVSVPCGVSSDGLPVGIQLVGERFADMALLSVAAAYEAATLPLRSEARPPIAPA</sequence>
<dbReference type="PROSITE" id="PS00571">
    <property type="entry name" value="AMIDASES"/>
    <property type="match status" value="1"/>
</dbReference>
<keyword evidence="5" id="KW-1185">Reference proteome</keyword>
<dbReference type="Proteomes" id="UP000609531">
    <property type="component" value="Unassembled WGS sequence"/>
</dbReference>
<evidence type="ECO:0000259" key="3">
    <source>
        <dbReference type="Pfam" id="PF01425"/>
    </source>
</evidence>
<dbReference type="PANTHER" id="PTHR11895">
    <property type="entry name" value="TRANSAMIDASE"/>
    <property type="match status" value="1"/>
</dbReference>
<evidence type="ECO:0000313" key="5">
    <source>
        <dbReference type="Proteomes" id="UP000609531"/>
    </source>
</evidence>
<evidence type="ECO:0000313" key="4">
    <source>
        <dbReference type="EMBL" id="MBJ3778091.1"/>
    </source>
</evidence>
<comment type="function">
    <text evidence="1">Hydrolyzes indole-3-acetamide (IAM) into indole-3-acetic acid (IAA).</text>
</comment>
<dbReference type="EMBL" id="JAEKJA010000023">
    <property type="protein sequence ID" value="MBJ3778091.1"/>
    <property type="molecule type" value="Genomic_DNA"/>
</dbReference>
<accession>A0A934MJA6</accession>
<dbReference type="PANTHER" id="PTHR11895:SF176">
    <property type="entry name" value="AMIDASE AMID-RELATED"/>
    <property type="match status" value="1"/>
</dbReference>
<name>A0A934MJA6_9HYPH</name>
<dbReference type="InterPro" id="IPR023631">
    <property type="entry name" value="Amidase_dom"/>
</dbReference>
<gene>
    <name evidence="4" type="ORF">JCR33_20490</name>
</gene>
<dbReference type="Pfam" id="PF01425">
    <property type="entry name" value="Amidase"/>
    <property type="match status" value="1"/>
</dbReference>